<dbReference type="InterPro" id="IPR002347">
    <property type="entry name" value="SDR_fam"/>
</dbReference>
<comment type="similarity">
    <text evidence="1">Belongs to the short-chain dehydrogenases/reductases (SDR) family.</text>
</comment>
<feature type="non-terminal residue" evidence="3">
    <location>
        <position position="67"/>
    </location>
</feature>
<dbReference type="InterPro" id="IPR036291">
    <property type="entry name" value="NAD(P)-bd_dom_sf"/>
</dbReference>
<accession>X1SKM1</accession>
<evidence type="ECO:0000256" key="2">
    <source>
        <dbReference type="ARBA" id="ARBA00023002"/>
    </source>
</evidence>
<protein>
    <recommendedName>
        <fullName evidence="4">Short-chain dehydrogenase/reductase SDR</fullName>
    </recommendedName>
</protein>
<sequence length="67" mass="6793">MDLNLTGKHALVCGASEGIGRAAARELALLGCDVTVLARRADALAAVVAELPRQGAQAHGWIAADVS</sequence>
<comment type="caution">
    <text evidence="3">The sequence shown here is derived from an EMBL/GenBank/DDBJ whole genome shotgun (WGS) entry which is preliminary data.</text>
</comment>
<dbReference type="Gene3D" id="3.40.50.720">
    <property type="entry name" value="NAD(P)-binding Rossmann-like Domain"/>
    <property type="match status" value="1"/>
</dbReference>
<evidence type="ECO:0008006" key="4">
    <source>
        <dbReference type="Google" id="ProtNLM"/>
    </source>
</evidence>
<keyword evidence="2" id="KW-0560">Oxidoreductase</keyword>
<organism evidence="3">
    <name type="scientific">marine sediment metagenome</name>
    <dbReference type="NCBI Taxonomy" id="412755"/>
    <lineage>
        <taxon>unclassified sequences</taxon>
        <taxon>metagenomes</taxon>
        <taxon>ecological metagenomes</taxon>
    </lineage>
</organism>
<evidence type="ECO:0000313" key="3">
    <source>
        <dbReference type="EMBL" id="GAI68344.1"/>
    </source>
</evidence>
<dbReference type="EMBL" id="BARV01044021">
    <property type="protein sequence ID" value="GAI68344.1"/>
    <property type="molecule type" value="Genomic_DNA"/>
</dbReference>
<proteinExistence type="inferred from homology"/>
<dbReference type="GO" id="GO:0016020">
    <property type="term" value="C:membrane"/>
    <property type="evidence" value="ECO:0007669"/>
    <property type="project" value="TreeGrafter"/>
</dbReference>
<dbReference type="GO" id="GO:0016491">
    <property type="term" value="F:oxidoreductase activity"/>
    <property type="evidence" value="ECO:0007669"/>
    <property type="project" value="UniProtKB-KW"/>
</dbReference>
<dbReference type="SUPFAM" id="SSF51735">
    <property type="entry name" value="NAD(P)-binding Rossmann-fold domains"/>
    <property type="match status" value="1"/>
</dbReference>
<reference evidence="3" key="1">
    <citation type="journal article" date="2014" name="Front. Microbiol.">
        <title>High frequency of phylogenetically diverse reductive dehalogenase-homologous genes in deep subseafloor sedimentary metagenomes.</title>
        <authorList>
            <person name="Kawai M."/>
            <person name="Futagami T."/>
            <person name="Toyoda A."/>
            <person name="Takaki Y."/>
            <person name="Nishi S."/>
            <person name="Hori S."/>
            <person name="Arai W."/>
            <person name="Tsubouchi T."/>
            <person name="Morono Y."/>
            <person name="Uchiyama I."/>
            <person name="Ito T."/>
            <person name="Fujiyama A."/>
            <person name="Inagaki F."/>
            <person name="Takami H."/>
        </authorList>
    </citation>
    <scope>NUCLEOTIDE SEQUENCE</scope>
    <source>
        <strain evidence="3">Expedition CK06-06</strain>
    </source>
</reference>
<dbReference type="AlphaFoldDB" id="X1SKM1"/>
<dbReference type="PANTHER" id="PTHR44196">
    <property type="entry name" value="DEHYDROGENASE/REDUCTASE SDR FAMILY MEMBER 7B"/>
    <property type="match status" value="1"/>
</dbReference>
<gene>
    <name evidence="3" type="ORF">S06H3_65399</name>
</gene>
<evidence type="ECO:0000256" key="1">
    <source>
        <dbReference type="ARBA" id="ARBA00006484"/>
    </source>
</evidence>
<dbReference type="PANTHER" id="PTHR44196:SF1">
    <property type="entry name" value="DEHYDROGENASE_REDUCTASE SDR FAMILY MEMBER 7B"/>
    <property type="match status" value="1"/>
</dbReference>
<name>X1SKM1_9ZZZZ</name>
<dbReference type="Pfam" id="PF00106">
    <property type="entry name" value="adh_short"/>
    <property type="match status" value="1"/>
</dbReference>